<dbReference type="Gene3D" id="1.10.10.10">
    <property type="entry name" value="Winged helix-like DNA-binding domain superfamily/Winged helix DNA-binding domain"/>
    <property type="match status" value="1"/>
</dbReference>
<dbReference type="InterPro" id="IPR052526">
    <property type="entry name" value="HTH-type_Bedaq_tolerance"/>
</dbReference>
<evidence type="ECO:0000256" key="1">
    <source>
        <dbReference type="SAM" id="MobiDB-lite"/>
    </source>
</evidence>
<dbReference type="AlphaFoldDB" id="A0A919GN20"/>
<gene>
    <name evidence="3" type="ORF">GCM10018793_63600</name>
</gene>
<dbReference type="PANTHER" id="PTHR39515">
    <property type="entry name" value="CONSERVED PROTEIN"/>
    <property type="match status" value="1"/>
</dbReference>
<dbReference type="EMBL" id="BNCD01000028">
    <property type="protein sequence ID" value="GHH87516.1"/>
    <property type="molecule type" value="Genomic_DNA"/>
</dbReference>
<keyword evidence="4" id="KW-1185">Reference proteome</keyword>
<evidence type="ECO:0000313" key="3">
    <source>
        <dbReference type="EMBL" id="GHH87516.1"/>
    </source>
</evidence>
<reference evidence="3" key="2">
    <citation type="submission" date="2020-09" db="EMBL/GenBank/DDBJ databases">
        <authorList>
            <person name="Sun Q."/>
            <person name="Ohkuma M."/>
        </authorList>
    </citation>
    <scope>NUCLEOTIDE SEQUENCE</scope>
    <source>
        <strain evidence="3">JCM 5069</strain>
    </source>
</reference>
<dbReference type="Proteomes" id="UP000603708">
    <property type="component" value="Unassembled WGS sequence"/>
</dbReference>
<name>A0A919GN20_9ACTN</name>
<proteinExistence type="predicted"/>
<protein>
    <recommendedName>
        <fullName evidence="2">HTH marR-type domain-containing protein</fullName>
    </recommendedName>
</protein>
<reference evidence="3" key="1">
    <citation type="journal article" date="2014" name="Int. J. Syst. Evol. Microbiol.">
        <title>Complete genome sequence of Corynebacterium casei LMG S-19264T (=DSM 44701T), isolated from a smear-ripened cheese.</title>
        <authorList>
            <consortium name="US DOE Joint Genome Institute (JGI-PGF)"/>
            <person name="Walter F."/>
            <person name="Albersmeier A."/>
            <person name="Kalinowski J."/>
            <person name="Ruckert C."/>
        </authorList>
    </citation>
    <scope>NUCLEOTIDE SEQUENCE</scope>
    <source>
        <strain evidence="3">JCM 5069</strain>
    </source>
</reference>
<accession>A0A919GN20</accession>
<feature type="domain" description="HTH marR-type" evidence="2">
    <location>
        <begin position="60"/>
        <end position="157"/>
    </location>
</feature>
<organism evidence="3 4">
    <name type="scientific">Streptomyces sulfonofaciens</name>
    <dbReference type="NCBI Taxonomy" id="68272"/>
    <lineage>
        <taxon>Bacteria</taxon>
        <taxon>Bacillati</taxon>
        <taxon>Actinomycetota</taxon>
        <taxon>Actinomycetes</taxon>
        <taxon>Kitasatosporales</taxon>
        <taxon>Streptomycetaceae</taxon>
        <taxon>Streptomyces</taxon>
    </lineage>
</organism>
<evidence type="ECO:0000259" key="2">
    <source>
        <dbReference type="SMART" id="SM00347"/>
    </source>
</evidence>
<dbReference type="InterPro" id="IPR036388">
    <property type="entry name" value="WH-like_DNA-bd_sf"/>
</dbReference>
<dbReference type="GO" id="GO:0003700">
    <property type="term" value="F:DNA-binding transcription factor activity"/>
    <property type="evidence" value="ECO:0007669"/>
    <property type="project" value="InterPro"/>
</dbReference>
<dbReference type="Pfam" id="PF12802">
    <property type="entry name" value="MarR_2"/>
    <property type="match status" value="1"/>
</dbReference>
<dbReference type="InterPro" id="IPR000835">
    <property type="entry name" value="HTH_MarR-typ"/>
</dbReference>
<dbReference type="InterPro" id="IPR036390">
    <property type="entry name" value="WH_DNA-bd_sf"/>
</dbReference>
<comment type="caution">
    <text evidence="3">The sequence shown here is derived from an EMBL/GenBank/DDBJ whole genome shotgun (WGS) entry which is preliminary data.</text>
</comment>
<dbReference type="PANTHER" id="PTHR39515:SF2">
    <property type="entry name" value="HTH-TYPE TRANSCRIPTIONAL REGULATOR RV0880"/>
    <property type="match status" value="1"/>
</dbReference>
<feature type="compositionally biased region" description="Basic and acidic residues" evidence="1">
    <location>
        <begin position="1"/>
        <end position="10"/>
    </location>
</feature>
<dbReference type="SUPFAM" id="SSF46785">
    <property type="entry name" value="Winged helix' DNA-binding domain"/>
    <property type="match status" value="1"/>
</dbReference>
<evidence type="ECO:0000313" key="4">
    <source>
        <dbReference type="Proteomes" id="UP000603708"/>
    </source>
</evidence>
<feature type="region of interest" description="Disordered" evidence="1">
    <location>
        <begin position="1"/>
        <end position="42"/>
    </location>
</feature>
<dbReference type="SMART" id="SM00347">
    <property type="entry name" value="HTH_MARR"/>
    <property type="match status" value="1"/>
</dbReference>
<sequence>MGDRERDPKRGPLGPGGPGPGNTEPGHSGSGEVRPGDVEPGGLAAEWRPRFLRISQAMRRDTQGLAVTITQGAVLSLLRGGPRSVGELARAEGIRPPSMTQIINRMVELGWVARSGPAVRGSHVEITELGNKVWADVTRERVALLAERMDALSDGDRRTLRAALPVLDKLFGPPIS</sequence>